<evidence type="ECO:0000259" key="2">
    <source>
        <dbReference type="Pfam" id="PF11258"/>
    </source>
</evidence>
<keyword evidence="1" id="KW-1133">Transmembrane helix</keyword>
<dbReference type="AlphaFoldDB" id="A0A2H0XB00"/>
<evidence type="ECO:0000256" key="1">
    <source>
        <dbReference type="SAM" id="Phobius"/>
    </source>
</evidence>
<feature type="domain" description="DUF3048" evidence="3">
    <location>
        <begin position="280"/>
        <end position="389"/>
    </location>
</feature>
<feature type="transmembrane region" description="Helical" evidence="1">
    <location>
        <begin position="29"/>
        <end position="50"/>
    </location>
</feature>
<keyword evidence="1" id="KW-0472">Membrane</keyword>
<dbReference type="InterPro" id="IPR035328">
    <property type="entry name" value="DUF3048_C"/>
</dbReference>
<sequence length="410" mass="46002">MQDAAIVEQPQFINPQKLPVEGQSIGKKYVLAGLVVGLAVAGATLFLTQLGGKELWTKRISIFGQIGKDSTPAKPQEVVRPIQNSLTGVMYTKEESKDWKDLRPLGVMINNHESARPQAGLTDADFTYEVVAEGGITRFLAFYQSILPDKVGPVRSTREYYLVLTKEMGDAMLMHYGYSPQAKVAMDNWSVRSLEQGGIESAYCADCIWRDPARVAKVAWEHTLYANAKKVVKRGLDLGWDGKPDNFYVWQFKDDAGGYSLMPKADKVSYDFWYPGDFSAMWQYDSLTNSYLRFVGFDSVGKEVAHVDELTGKQISVKNVIVQFATENRVVGDEKNRLDYVLVGSGKGYVFLDGKVIEVTWSKAGRDARTKYYDANGEEIKFNRGKFWVAILPDRSPENLKFSSVDQLPK</sequence>
<dbReference type="Gene3D" id="3.50.90.10">
    <property type="entry name" value="YerB-like"/>
    <property type="match status" value="1"/>
</dbReference>
<dbReference type="Proteomes" id="UP000231252">
    <property type="component" value="Unassembled WGS sequence"/>
</dbReference>
<comment type="caution">
    <text evidence="4">The sequence shown here is derived from an EMBL/GenBank/DDBJ whole genome shotgun (WGS) entry which is preliminary data.</text>
</comment>
<evidence type="ECO:0000313" key="5">
    <source>
        <dbReference type="Proteomes" id="UP000231252"/>
    </source>
</evidence>
<accession>A0A2H0XB00</accession>
<dbReference type="InterPro" id="IPR023158">
    <property type="entry name" value="YerB-like_sf"/>
</dbReference>
<evidence type="ECO:0008006" key="6">
    <source>
        <dbReference type="Google" id="ProtNLM"/>
    </source>
</evidence>
<dbReference type="Pfam" id="PF11258">
    <property type="entry name" value="DUF3048"/>
    <property type="match status" value="1"/>
</dbReference>
<dbReference type="EMBL" id="PEYU01000086">
    <property type="protein sequence ID" value="PIS22086.1"/>
    <property type="molecule type" value="Genomic_DNA"/>
</dbReference>
<dbReference type="Pfam" id="PF17479">
    <property type="entry name" value="DUF3048_C"/>
    <property type="match status" value="1"/>
</dbReference>
<gene>
    <name evidence="4" type="ORF">COT50_03835</name>
</gene>
<reference evidence="5" key="1">
    <citation type="submission" date="2017-09" db="EMBL/GenBank/DDBJ databases">
        <title>Depth-based differentiation of microbial function through sediment-hosted aquifers and enrichment of novel symbionts in the deep terrestrial subsurface.</title>
        <authorList>
            <person name="Probst A.J."/>
            <person name="Ladd B."/>
            <person name="Jarett J.K."/>
            <person name="Geller-Mcgrath D.E."/>
            <person name="Sieber C.M.K."/>
            <person name="Emerson J.B."/>
            <person name="Anantharaman K."/>
            <person name="Thomas B.C."/>
            <person name="Malmstrom R."/>
            <person name="Stieglmeier M."/>
            <person name="Klingl A."/>
            <person name="Woyke T."/>
            <person name="Ryan C.M."/>
            <person name="Banfield J.F."/>
        </authorList>
    </citation>
    <scope>NUCLEOTIDE SEQUENCE [LARGE SCALE GENOMIC DNA]</scope>
</reference>
<organism evidence="4 5">
    <name type="scientific">candidate division WWE3 bacterium CG08_land_8_20_14_0_20_41_10</name>
    <dbReference type="NCBI Taxonomy" id="1975085"/>
    <lineage>
        <taxon>Bacteria</taxon>
        <taxon>Katanobacteria</taxon>
    </lineage>
</organism>
<name>A0A2H0XB00_UNCKA</name>
<feature type="domain" description="DUF3048" evidence="2">
    <location>
        <begin position="86"/>
        <end position="234"/>
    </location>
</feature>
<protein>
    <recommendedName>
        <fullName evidence="6">DUF3048 domain-containing protein</fullName>
    </recommendedName>
</protein>
<dbReference type="SUPFAM" id="SSF159774">
    <property type="entry name" value="YerB-like"/>
    <property type="match status" value="1"/>
</dbReference>
<dbReference type="InterPro" id="IPR021416">
    <property type="entry name" value="DUF3048_N"/>
</dbReference>
<evidence type="ECO:0000259" key="3">
    <source>
        <dbReference type="Pfam" id="PF17479"/>
    </source>
</evidence>
<keyword evidence="1" id="KW-0812">Transmembrane</keyword>
<evidence type="ECO:0000313" key="4">
    <source>
        <dbReference type="EMBL" id="PIS22086.1"/>
    </source>
</evidence>
<proteinExistence type="predicted"/>